<proteinExistence type="predicted"/>
<evidence type="ECO:0000256" key="1">
    <source>
        <dbReference type="SAM" id="MobiDB-lite"/>
    </source>
</evidence>
<reference evidence="2 3" key="1">
    <citation type="journal article" date="2018" name="Mol. Plant">
        <title>The genome of Artemisia annua provides insight into the evolution of Asteraceae family and artemisinin biosynthesis.</title>
        <authorList>
            <person name="Shen Q."/>
            <person name="Zhang L."/>
            <person name="Liao Z."/>
            <person name="Wang S."/>
            <person name="Yan T."/>
            <person name="Shi P."/>
            <person name="Liu M."/>
            <person name="Fu X."/>
            <person name="Pan Q."/>
            <person name="Wang Y."/>
            <person name="Lv Z."/>
            <person name="Lu X."/>
            <person name="Zhang F."/>
            <person name="Jiang W."/>
            <person name="Ma Y."/>
            <person name="Chen M."/>
            <person name="Hao X."/>
            <person name="Li L."/>
            <person name="Tang Y."/>
            <person name="Lv G."/>
            <person name="Zhou Y."/>
            <person name="Sun X."/>
            <person name="Brodelius P.E."/>
            <person name="Rose J.K.C."/>
            <person name="Tang K."/>
        </authorList>
    </citation>
    <scope>NUCLEOTIDE SEQUENCE [LARGE SCALE GENOMIC DNA]</scope>
    <source>
        <strain evidence="3">cv. Huhao1</strain>
        <tissue evidence="2">Leaf</tissue>
    </source>
</reference>
<gene>
    <name evidence="2" type="ORF">CTI12_AA284850</name>
</gene>
<dbReference type="AlphaFoldDB" id="A0A2U1N8P7"/>
<dbReference type="PANTHER" id="PTHR45786:SF74">
    <property type="entry name" value="ATP-DEPENDENT DNA HELICASE"/>
    <property type="match status" value="1"/>
</dbReference>
<feature type="region of interest" description="Disordered" evidence="1">
    <location>
        <begin position="198"/>
        <end position="261"/>
    </location>
</feature>
<keyword evidence="3" id="KW-1185">Reference proteome</keyword>
<dbReference type="Proteomes" id="UP000245207">
    <property type="component" value="Unassembled WGS sequence"/>
</dbReference>
<feature type="compositionally biased region" description="Polar residues" evidence="1">
    <location>
        <begin position="216"/>
        <end position="227"/>
    </location>
</feature>
<protein>
    <recommendedName>
        <fullName evidence="4">Helitron helicase-like domain-containing protein</fullName>
    </recommendedName>
</protein>
<evidence type="ECO:0000313" key="2">
    <source>
        <dbReference type="EMBL" id="PWA69878.1"/>
    </source>
</evidence>
<feature type="compositionally biased region" description="Low complexity" evidence="1">
    <location>
        <begin position="241"/>
        <end position="252"/>
    </location>
</feature>
<comment type="caution">
    <text evidence="2">The sequence shown here is derived from an EMBL/GenBank/DDBJ whole genome shotgun (WGS) entry which is preliminary data.</text>
</comment>
<dbReference type="EMBL" id="PKPP01003344">
    <property type="protein sequence ID" value="PWA69878.1"/>
    <property type="molecule type" value="Genomic_DNA"/>
</dbReference>
<evidence type="ECO:0000313" key="3">
    <source>
        <dbReference type="Proteomes" id="UP000245207"/>
    </source>
</evidence>
<name>A0A2U1N8P7_ARTAN</name>
<feature type="region of interest" description="Disordered" evidence="1">
    <location>
        <begin position="87"/>
        <end position="108"/>
    </location>
</feature>
<evidence type="ECO:0008006" key="4">
    <source>
        <dbReference type="Google" id="ProtNLM"/>
    </source>
</evidence>
<dbReference type="PANTHER" id="PTHR45786">
    <property type="entry name" value="DNA BINDING PROTEIN-LIKE"/>
    <property type="match status" value="1"/>
</dbReference>
<sequence length="420" mass="46729">MKTKQKAIRRCSCPLDLAPDVGKIECNPETSKRNRSVCGDVVNNKRSRSDANLSCQISIEPSQKHVKHKQNSPGSYESAKYSVASGSSIPKCSRLSPNKLHNSEGISSSLVRPLNKNLGMKKTQLQSHIPTTSRYASAKGDTYSQGIDTTQGDVSVPVNAAAKNCHPPSKESRTQTEVPLNRRRKTTLKRHRHITAGYSPMETQPPSIHDSRAETLPNTATDASTNAKRPRYIQVTTESSNRTNHCTHTNTRQQRRVRKGPPDTYVSICSCNQHFKNSGSRLKREIVQKLKDVLDEYNELVKLFRTARDKMEDADVPDFKLKLFGVVGSKQYDLPSGDSIGAVVFEGGPDFSTEYDVVIQNRGGQPGQLDKLNPHYMSLHFPLIFIHGEVGYHLGLKLLGKAGSAAEKEKQMSMKMFYAY</sequence>
<accession>A0A2U1N8P7</accession>
<feature type="region of interest" description="Disordered" evidence="1">
    <location>
        <begin position="161"/>
        <end position="180"/>
    </location>
</feature>
<organism evidence="2 3">
    <name type="scientific">Artemisia annua</name>
    <name type="common">Sweet wormwood</name>
    <dbReference type="NCBI Taxonomy" id="35608"/>
    <lineage>
        <taxon>Eukaryota</taxon>
        <taxon>Viridiplantae</taxon>
        <taxon>Streptophyta</taxon>
        <taxon>Embryophyta</taxon>
        <taxon>Tracheophyta</taxon>
        <taxon>Spermatophyta</taxon>
        <taxon>Magnoliopsida</taxon>
        <taxon>eudicotyledons</taxon>
        <taxon>Gunneridae</taxon>
        <taxon>Pentapetalae</taxon>
        <taxon>asterids</taxon>
        <taxon>campanulids</taxon>
        <taxon>Asterales</taxon>
        <taxon>Asteraceae</taxon>
        <taxon>Asteroideae</taxon>
        <taxon>Anthemideae</taxon>
        <taxon>Artemisiinae</taxon>
        <taxon>Artemisia</taxon>
    </lineage>
</organism>